<dbReference type="PROSITE" id="PS50949">
    <property type="entry name" value="HTH_GNTR"/>
    <property type="match status" value="1"/>
</dbReference>
<dbReference type="GO" id="GO:0030170">
    <property type="term" value="F:pyridoxal phosphate binding"/>
    <property type="evidence" value="ECO:0007669"/>
    <property type="project" value="InterPro"/>
</dbReference>
<gene>
    <name evidence="7" type="ORF">F3W81_15515</name>
</gene>
<dbReference type="Pfam" id="PF00392">
    <property type="entry name" value="GntR"/>
    <property type="match status" value="1"/>
</dbReference>
<dbReference type="InterPro" id="IPR036388">
    <property type="entry name" value="WH-like_DNA-bd_sf"/>
</dbReference>
<feature type="domain" description="HTH gntR-type" evidence="6">
    <location>
        <begin position="11"/>
        <end position="79"/>
    </location>
</feature>
<name>A0A7L9WQ89_9RHOB</name>
<dbReference type="InterPro" id="IPR015424">
    <property type="entry name" value="PyrdxlP-dep_Trfase"/>
</dbReference>
<evidence type="ECO:0000259" key="6">
    <source>
        <dbReference type="PROSITE" id="PS50949"/>
    </source>
</evidence>
<evidence type="ECO:0000256" key="3">
    <source>
        <dbReference type="ARBA" id="ARBA00023015"/>
    </source>
</evidence>
<evidence type="ECO:0000313" key="8">
    <source>
        <dbReference type="Proteomes" id="UP000594118"/>
    </source>
</evidence>
<sequence>MLTAITRESDEPIQSQLRRRIVESIHGGQMTLGQKMPPSRQLAGQLGIARNTVAAVYDELVARGYLDSVPRRGFFVARDLQPEGTTLSEVAPVAAPDWDARLKQRPSRLRHIIKPSNWQDFPYPFVYGQVDPGLFPINTWRTCSRDALGRSAIDWWTADRSVEDDPMLVEQIRSQILPQRGIYAKTDDILVTLGTQEGLYILARLLARPGTRVGVEMPGYADARNILQTEGADIIDLPIDAEGARLDLAGKLDVAVLTPAHHCPTMVTMSPERRLAILKQAQRDGTILIEDDYEGETAAASDATSLKSLDNSGHVAYLGTLSKVLAPGVRLGFMVAAPELVKEARWLRRLMHRSAPLNNQRTAAIFLAEGHYLTLQRNLREALTRRLAKVSEGCARHLPGFRFSDAHGGSSVWLECPEGIDARQLFQVAAAKGVLTESGDPFVPEAQAGRFLRLGVSYIDERKIDAGLALLGQAAAELG</sequence>
<dbReference type="Pfam" id="PF00155">
    <property type="entry name" value="Aminotran_1_2"/>
    <property type="match status" value="1"/>
</dbReference>
<keyword evidence="7" id="KW-0808">Transferase</keyword>
<dbReference type="GO" id="GO:0008483">
    <property type="term" value="F:transaminase activity"/>
    <property type="evidence" value="ECO:0007669"/>
    <property type="project" value="UniProtKB-KW"/>
</dbReference>
<keyword evidence="7" id="KW-0032">Aminotransferase</keyword>
<dbReference type="InterPro" id="IPR015421">
    <property type="entry name" value="PyrdxlP-dep_Trfase_major"/>
</dbReference>
<evidence type="ECO:0000256" key="4">
    <source>
        <dbReference type="ARBA" id="ARBA00023125"/>
    </source>
</evidence>
<dbReference type="SMART" id="SM00345">
    <property type="entry name" value="HTH_GNTR"/>
    <property type="match status" value="1"/>
</dbReference>
<keyword evidence="5" id="KW-0804">Transcription</keyword>
<dbReference type="CDD" id="cd07377">
    <property type="entry name" value="WHTH_GntR"/>
    <property type="match status" value="1"/>
</dbReference>
<dbReference type="EMBL" id="CP045201">
    <property type="protein sequence ID" value="QOL82113.1"/>
    <property type="molecule type" value="Genomic_DNA"/>
</dbReference>
<accession>A0A7L9WQ89</accession>
<keyword evidence="2" id="KW-0663">Pyridoxal phosphate</keyword>
<evidence type="ECO:0000256" key="5">
    <source>
        <dbReference type="ARBA" id="ARBA00023163"/>
    </source>
</evidence>
<keyword evidence="4" id="KW-0238">DNA-binding</keyword>
<dbReference type="CDD" id="cd00609">
    <property type="entry name" value="AAT_like"/>
    <property type="match status" value="1"/>
</dbReference>
<dbReference type="PANTHER" id="PTHR46577:SF1">
    <property type="entry name" value="HTH-TYPE TRANSCRIPTIONAL REGULATORY PROTEIN GABR"/>
    <property type="match status" value="1"/>
</dbReference>
<dbReference type="InterPro" id="IPR036390">
    <property type="entry name" value="WH_DNA-bd_sf"/>
</dbReference>
<evidence type="ECO:0000256" key="2">
    <source>
        <dbReference type="ARBA" id="ARBA00022898"/>
    </source>
</evidence>
<dbReference type="RefSeq" id="WP_193080063.1">
    <property type="nucleotide sequence ID" value="NZ_CP045201.1"/>
</dbReference>
<keyword evidence="3" id="KW-0805">Transcription regulation</keyword>
<comment type="similarity">
    <text evidence="1">In the C-terminal section; belongs to the class-I pyridoxal-phosphate-dependent aminotransferase family.</text>
</comment>
<dbReference type="GO" id="GO:0003700">
    <property type="term" value="F:DNA-binding transcription factor activity"/>
    <property type="evidence" value="ECO:0007669"/>
    <property type="project" value="InterPro"/>
</dbReference>
<evidence type="ECO:0000256" key="1">
    <source>
        <dbReference type="ARBA" id="ARBA00005384"/>
    </source>
</evidence>
<dbReference type="InterPro" id="IPR000524">
    <property type="entry name" value="Tscrpt_reg_HTH_GntR"/>
</dbReference>
<organism evidence="7 8">
    <name type="scientific">Pseudooceanicola spongiae</name>
    <dbReference type="NCBI Taxonomy" id="2613965"/>
    <lineage>
        <taxon>Bacteria</taxon>
        <taxon>Pseudomonadati</taxon>
        <taxon>Pseudomonadota</taxon>
        <taxon>Alphaproteobacteria</taxon>
        <taxon>Rhodobacterales</taxon>
        <taxon>Paracoccaceae</taxon>
        <taxon>Pseudooceanicola</taxon>
    </lineage>
</organism>
<protein>
    <submittedName>
        <fullName evidence="7">Aminotransferase class I/II-fold pyridoxal phosphate-dependent enzyme</fullName>
    </submittedName>
</protein>
<dbReference type="PANTHER" id="PTHR46577">
    <property type="entry name" value="HTH-TYPE TRANSCRIPTIONAL REGULATORY PROTEIN GABR"/>
    <property type="match status" value="1"/>
</dbReference>
<dbReference type="AlphaFoldDB" id="A0A7L9WQ89"/>
<proteinExistence type="inferred from homology"/>
<dbReference type="SUPFAM" id="SSF46785">
    <property type="entry name" value="Winged helix' DNA-binding domain"/>
    <property type="match status" value="1"/>
</dbReference>
<dbReference type="SUPFAM" id="SSF53383">
    <property type="entry name" value="PLP-dependent transferases"/>
    <property type="match status" value="1"/>
</dbReference>
<dbReference type="Gene3D" id="3.40.640.10">
    <property type="entry name" value="Type I PLP-dependent aspartate aminotransferase-like (Major domain)"/>
    <property type="match status" value="1"/>
</dbReference>
<dbReference type="InterPro" id="IPR051446">
    <property type="entry name" value="HTH_trans_reg/aminotransferase"/>
</dbReference>
<dbReference type="InterPro" id="IPR004839">
    <property type="entry name" value="Aminotransferase_I/II_large"/>
</dbReference>
<dbReference type="Proteomes" id="UP000594118">
    <property type="component" value="Chromosome"/>
</dbReference>
<dbReference type="GO" id="GO:0003677">
    <property type="term" value="F:DNA binding"/>
    <property type="evidence" value="ECO:0007669"/>
    <property type="project" value="UniProtKB-KW"/>
</dbReference>
<evidence type="ECO:0000313" key="7">
    <source>
        <dbReference type="EMBL" id="QOL82113.1"/>
    </source>
</evidence>
<dbReference type="KEGG" id="pshq:F3W81_15515"/>
<reference evidence="7 8" key="1">
    <citation type="submission" date="2019-10" db="EMBL/GenBank/DDBJ databases">
        <title>Pseudopuniceibacterium sp. HQ09 islated from Antarctica.</title>
        <authorList>
            <person name="Liao L."/>
            <person name="Su S."/>
            <person name="Chen B."/>
            <person name="Yu Y."/>
        </authorList>
    </citation>
    <scope>NUCLEOTIDE SEQUENCE [LARGE SCALE GENOMIC DNA]</scope>
    <source>
        <strain evidence="7 8">HQ09</strain>
    </source>
</reference>
<dbReference type="Gene3D" id="1.10.10.10">
    <property type="entry name" value="Winged helix-like DNA-binding domain superfamily/Winged helix DNA-binding domain"/>
    <property type="match status" value="1"/>
</dbReference>
<keyword evidence="8" id="KW-1185">Reference proteome</keyword>